<accession>A0A1L5F469</accession>
<proteinExistence type="predicted"/>
<gene>
    <name evidence="1" type="ORF">BS101_03060</name>
</gene>
<organism evidence="1 2">
    <name type="scientific">Clostridium kluyveri</name>
    <dbReference type="NCBI Taxonomy" id="1534"/>
    <lineage>
        <taxon>Bacteria</taxon>
        <taxon>Bacillati</taxon>
        <taxon>Bacillota</taxon>
        <taxon>Clostridia</taxon>
        <taxon>Eubacteriales</taxon>
        <taxon>Clostridiaceae</taxon>
        <taxon>Clostridium</taxon>
    </lineage>
</organism>
<dbReference type="Proteomes" id="UP000184604">
    <property type="component" value="Chromosome"/>
</dbReference>
<protein>
    <submittedName>
        <fullName evidence="1">Uncharacterized protein</fullName>
    </submittedName>
</protein>
<dbReference type="EMBL" id="CP018335">
    <property type="protein sequence ID" value="APM37794.1"/>
    <property type="molecule type" value="Genomic_DNA"/>
</dbReference>
<evidence type="ECO:0000313" key="1">
    <source>
        <dbReference type="EMBL" id="APM37794.1"/>
    </source>
</evidence>
<name>A0A1L5F469_CLOKL</name>
<dbReference type="RefSeq" id="WP_073537477.1">
    <property type="nucleotide sequence ID" value="NZ_CP018335.1"/>
</dbReference>
<evidence type="ECO:0000313" key="2">
    <source>
        <dbReference type="Proteomes" id="UP000184604"/>
    </source>
</evidence>
<dbReference type="OrthoDB" id="1957551at2"/>
<sequence length="109" mass="12979">MDKYREEQLRLTKMQDDDWVKTITELKTLGSNAKGKGYCVFYKENNQGEQKEYSFNAVQYVEETKNFIFTKFNRDRDSVDSRVVLIDVEIEKYTTDGDDSDYEFVFSYS</sequence>
<dbReference type="AlphaFoldDB" id="A0A1L5F469"/>
<reference evidence="1 2" key="1">
    <citation type="submission" date="2016-12" db="EMBL/GenBank/DDBJ databases">
        <title>Complete genome sequence of Clostridium kluyveri JZZ isolated from the pit mud of a Chinese flavor liquor-making factory.</title>
        <authorList>
            <person name="Wang Y."/>
        </authorList>
    </citation>
    <scope>NUCLEOTIDE SEQUENCE [LARGE SCALE GENOMIC DNA]</scope>
    <source>
        <strain evidence="1 2">JZZ</strain>
    </source>
</reference>